<evidence type="ECO:0000256" key="2">
    <source>
        <dbReference type="ARBA" id="ARBA00004162"/>
    </source>
</evidence>
<keyword evidence="11" id="KW-0282">Flagellum</keyword>
<dbReference type="GO" id="GO:0009425">
    <property type="term" value="C:bacterial-type flagellum basal body"/>
    <property type="evidence" value="ECO:0007669"/>
    <property type="project" value="InterPro"/>
</dbReference>
<gene>
    <name evidence="11" type="ORF">CSA25_06845</name>
</gene>
<evidence type="ECO:0000256" key="6">
    <source>
        <dbReference type="ARBA" id="ARBA00022692"/>
    </source>
</evidence>
<organism evidence="11 12">
    <name type="scientific">Desulfobacter postgatei</name>
    <dbReference type="NCBI Taxonomy" id="2293"/>
    <lineage>
        <taxon>Bacteria</taxon>
        <taxon>Pseudomonadati</taxon>
        <taxon>Thermodesulfobacteriota</taxon>
        <taxon>Desulfobacteria</taxon>
        <taxon>Desulfobacterales</taxon>
        <taxon>Desulfobacteraceae</taxon>
        <taxon>Desulfobacter</taxon>
    </lineage>
</organism>
<keyword evidence="4 10" id="KW-1003">Cell membrane</keyword>
<evidence type="ECO:0000256" key="9">
    <source>
        <dbReference type="ARBA" id="ARBA00023136"/>
    </source>
</evidence>
<keyword evidence="11" id="KW-0969">Cilium</keyword>
<protein>
    <recommendedName>
        <fullName evidence="10">Flagellar protein FliL</fullName>
    </recommendedName>
</protein>
<name>A0A2G6MPR3_9BACT</name>
<dbReference type="GO" id="GO:0006935">
    <property type="term" value="P:chemotaxis"/>
    <property type="evidence" value="ECO:0007669"/>
    <property type="project" value="UniProtKB-KW"/>
</dbReference>
<evidence type="ECO:0000313" key="12">
    <source>
        <dbReference type="Proteomes" id="UP000231203"/>
    </source>
</evidence>
<dbReference type="Pfam" id="PF03748">
    <property type="entry name" value="FliL"/>
    <property type="match status" value="1"/>
</dbReference>
<dbReference type="GO" id="GO:0071978">
    <property type="term" value="P:bacterial-type flagellum-dependent swarming motility"/>
    <property type="evidence" value="ECO:0007669"/>
    <property type="project" value="TreeGrafter"/>
</dbReference>
<proteinExistence type="inferred from homology"/>
<sequence length="212" mass="24170">MNDQSTLGGVVAEDLLEEIKGDELVESIDDGGGDADETPAEKGFVGRLLSGKKKRIIILLLCLLLLVGIGAGVFFFLFSQKDDELAEQPVAEDVVTKESIQAALENQSKAIFEDIVQLEPFEQIFLRQDSSMPYISLSIALEMMDPGLRRQVYTMQPRIRKIIESQMRQMRWMELRSPQGKLKLKFTLLNRINHIFPKVAIRHIYFTHFLMQ</sequence>
<keyword evidence="9 10" id="KW-0472">Membrane</keyword>
<accession>A0A2G6MPR3</accession>
<keyword evidence="5 10" id="KW-0145">Chemotaxis</keyword>
<evidence type="ECO:0000256" key="7">
    <source>
        <dbReference type="ARBA" id="ARBA00022779"/>
    </source>
</evidence>
<evidence type="ECO:0000256" key="1">
    <source>
        <dbReference type="ARBA" id="ARBA00002254"/>
    </source>
</evidence>
<evidence type="ECO:0000313" key="11">
    <source>
        <dbReference type="EMBL" id="PIE62088.1"/>
    </source>
</evidence>
<evidence type="ECO:0000256" key="3">
    <source>
        <dbReference type="ARBA" id="ARBA00008281"/>
    </source>
</evidence>
<evidence type="ECO:0000256" key="4">
    <source>
        <dbReference type="ARBA" id="ARBA00022475"/>
    </source>
</evidence>
<dbReference type="PANTHER" id="PTHR35091">
    <property type="entry name" value="FLAGELLAR PROTEIN FLIL"/>
    <property type="match status" value="1"/>
</dbReference>
<comment type="similarity">
    <text evidence="3 10">Belongs to the FliL family.</text>
</comment>
<feature type="transmembrane region" description="Helical" evidence="10">
    <location>
        <begin position="56"/>
        <end position="78"/>
    </location>
</feature>
<dbReference type="PANTHER" id="PTHR35091:SF2">
    <property type="entry name" value="FLAGELLAR PROTEIN FLIL"/>
    <property type="match status" value="1"/>
</dbReference>
<keyword evidence="11" id="KW-0966">Cell projection</keyword>
<reference evidence="11 12" key="1">
    <citation type="submission" date="2017-10" db="EMBL/GenBank/DDBJ databases">
        <title>Novel microbial diversity and functional potential in the marine mammal oral microbiome.</title>
        <authorList>
            <person name="Dudek N.K."/>
            <person name="Sun C.L."/>
            <person name="Burstein D."/>
            <person name="Kantor R.S."/>
            <person name="Aliaga Goltsman D.S."/>
            <person name="Bik E.M."/>
            <person name="Thomas B.C."/>
            <person name="Banfield J.F."/>
            <person name="Relman D.A."/>
        </authorList>
    </citation>
    <scope>NUCLEOTIDE SEQUENCE [LARGE SCALE GENOMIC DNA]</scope>
    <source>
        <strain evidence="11">DOLJORAL78_47_202</strain>
    </source>
</reference>
<keyword evidence="6 10" id="KW-0812">Transmembrane</keyword>
<comment type="function">
    <text evidence="1 10">Controls the rotational direction of flagella during chemotaxis.</text>
</comment>
<dbReference type="InterPro" id="IPR005503">
    <property type="entry name" value="FliL"/>
</dbReference>
<evidence type="ECO:0000256" key="5">
    <source>
        <dbReference type="ARBA" id="ARBA00022500"/>
    </source>
</evidence>
<keyword evidence="8 10" id="KW-1133">Transmembrane helix</keyword>
<dbReference type="EMBL" id="PDTI01000064">
    <property type="protein sequence ID" value="PIE62088.1"/>
    <property type="molecule type" value="Genomic_DNA"/>
</dbReference>
<dbReference type="GO" id="GO:0005886">
    <property type="term" value="C:plasma membrane"/>
    <property type="evidence" value="ECO:0007669"/>
    <property type="project" value="UniProtKB-SubCell"/>
</dbReference>
<comment type="caution">
    <text evidence="11">The sequence shown here is derived from an EMBL/GenBank/DDBJ whole genome shotgun (WGS) entry which is preliminary data.</text>
</comment>
<dbReference type="Proteomes" id="UP000231203">
    <property type="component" value="Unassembled WGS sequence"/>
</dbReference>
<evidence type="ECO:0000256" key="8">
    <source>
        <dbReference type="ARBA" id="ARBA00022989"/>
    </source>
</evidence>
<keyword evidence="7 10" id="KW-0283">Flagellar rotation</keyword>
<evidence type="ECO:0000256" key="10">
    <source>
        <dbReference type="RuleBase" id="RU364125"/>
    </source>
</evidence>
<comment type="subcellular location">
    <subcellularLocation>
        <location evidence="2">Cell membrane</location>
        <topology evidence="2">Single-pass membrane protein</topology>
    </subcellularLocation>
</comment>
<dbReference type="AlphaFoldDB" id="A0A2G6MPR3"/>